<reference evidence="7 9" key="2">
    <citation type="submission" date="2019-03" db="EMBL/GenBank/DDBJ databases">
        <title>Reclassification of Micrococcus aloeverae and Micrococcus yunnanensis as later heterotypic synonyms of Micrococcus luteus.</title>
        <authorList>
            <person name="Huang C.-H."/>
        </authorList>
    </citation>
    <scope>NUCLEOTIDE SEQUENCE [LARGE SCALE GENOMIC DNA]</scope>
    <source>
        <strain evidence="7 9">BCRC 12151</strain>
    </source>
</reference>
<dbReference type="InterPro" id="IPR036390">
    <property type="entry name" value="WH_DNA-bd_sf"/>
</dbReference>
<organism evidence="6 8">
    <name type="scientific">Micrococcus lylae</name>
    <dbReference type="NCBI Taxonomy" id="1273"/>
    <lineage>
        <taxon>Bacteria</taxon>
        <taxon>Bacillati</taxon>
        <taxon>Actinomycetota</taxon>
        <taxon>Actinomycetes</taxon>
        <taxon>Micrococcales</taxon>
        <taxon>Micrococcaceae</taxon>
        <taxon>Micrococcus</taxon>
    </lineage>
</organism>
<dbReference type="SMART" id="SM00345">
    <property type="entry name" value="HTH_GNTR"/>
    <property type="match status" value="1"/>
</dbReference>
<accession>A0A1R4JBM9</accession>
<dbReference type="Pfam" id="PF00392">
    <property type="entry name" value="GntR"/>
    <property type="match status" value="1"/>
</dbReference>
<dbReference type="RefSeq" id="WP_087134181.1">
    <property type="nucleotide sequence ID" value="NZ_FUKP01000051.1"/>
</dbReference>
<keyword evidence="2" id="KW-0238">DNA-binding</keyword>
<dbReference type="CDD" id="cd07377">
    <property type="entry name" value="WHTH_GntR"/>
    <property type="match status" value="1"/>
</dbReference>
<keyword evidence="3" id="KW-0804">Transcription</keyword>
<dbReference type="OrthoDB" id="162505at2"/>
<evidence type="ECO:0000313" key="7">
    <source>
        <dbReference type="EMBL" id="TFH97891.1"/>
    </source>
</evidence>
<dbReference type="InterPro" id="IPR036388">
    <property type="entry name" value="WH-like_DNA-bd_sf"/>
</dbReference>
<feature type="region of interest" description="Disordered" evidence="4">
    <location>
        <begin position="127"/>
        <end position="160"/>
    </location>
</feature>
<protein>
    <submittedName>
        <fullName evidence="7">GntR family transcriptional regulator</fullName>
    </submittedName>
    <submittedName>
        <fullName evidence="6">Transcriptional regulator, GntR family</fullName>
    </submittedName>
</protein>
<evidence type="ECO:0000256" key="4">
    <source>
        <dbReference type="SAM" id="MobiDB-lite"/>
    </source>
</evidence>
<dbReference type="Proteomes" id="UP000196230">
    <property type="component" value="Unassembled WGS sequence"/>
</dbReference>
<evidence type="ECO:0000313" key="9">
    <source>
        <dbReference type="Proteomes" id="UP000297477"/>
    </source>
</evidence>
<name>A0A1R4JBM9_9MICC</name>
<evidence type="ECO:0000259" key="5">
    <source>
        <dbReference type="PROSITE" id="PS50949"/>
    </source>
</evidence>
<dbReference type="Gene3D" id="1.10.10.10">
    <property type="entry name" value="Winged helix-like DNA-binding domain superfamily/Winged helix DNA-binding domain"/>
    <property type="match status" value="1"/>
</dbReference>
<evidence type="ECO:0000256" key="2">
    <source>
        <dbReference type="ARBA" id="ARBA00023125"/>
    </source>
</evidence>
<dbReference type="EMBL" id="SPKT01000034">
    <property type="protein sequence ID" value="TFH97891.1"/>
    <property type="molecule type" value="Genomic_DNA"/>
</dbReference>
<proteinExistence type="predicted"/>
<gene>
    <name evidence="7" type="ORF">E4A49_11365</name>
    <name evidence="6" type="ORF">FM125_07620</name>
</gene>
<dbReference type="GO" id="GO:0003677">
    <property type="term" value="F:DNA binding"/>
    <property type="evidence" value="ECO:0007669"/>
    <property type="project" value="UniProtKB-KW"/>
</dbReference>
<evidence type="ECO:0000256" key="1">
    <source>
        <dbReference type="ARBA" id="ARBA00023015"/>
    </source>
</evidence>
<reference evidence="6 8" key="1">
    <citation type="submission" date="2017-02" db="EMBL/GenBank/DDBJ databases">
        <authorList>
            <person name="Peterson S.W."/>
        </authorList>
    </citation>
    <scope>NUCLEOTIDE SEQUENCE [LARGE SCALE GENOMIC DNA]</scope>
    <source>
        <strain evidence="6 8">2B3F</strain>
    </source>
</reference>
<dbReference type="PROSITE" id="PS50949">
    <property type="entry name" value="HTH_GNTR"/>
    <property type="match status" value="1"/>
</dbReference>
<dbReference type="EMBL" id="FUKP01000051">
    <property type="protein sequence ID" value="SJN29432.1"/>
    <property type="molecule type" value="Genomic_DNA"/>
</dbReference>
<dbReference type="GO" id="GO:0003700">
    <property type="term" value="F:DNA-binding transcription factor activity"/>
    <property type="evidence" value="ECO:0007669"/>
    <property type="project" value="InterPro"/>
</dbReference>
<dbReference type="Proteomes" id="UP000297477">
    <property type="component" value="Unassembled WGS sequence"/>
</dbReference>
<feature type="domain" description="HTH gntR-type" evidence="5">
    <location>
        <begin position="9"/>
        <end position="77"/>
    </location>
</feature>
<evidence type="ECO:0000313" key="6">
    <source>
        <dbReference type="EMBL" id="SJN29432.1"/>
    </source>
</evidence>
<evidence type="ECO:0000256" key="3">
    <source>
        <dbReference type="ARBA" id="ARBA00023163"/>
    </source>
</evidence>
<dbReference type="SUPFAM" id="SSF46785">
    <property type="entry name" value="Winged helix' DNA-binding domain"/>
    <property type="match status" value="1"/>
</dbReference>
<sequence>MASTDPHGQPLFRTLAQTIERGIVDGSYPEETQIPSTNEFALHLRINPATANKGINLLVDAGLLYKRRGIGMFVAEGARGRLLAQRTERFAEDYVDPMVAEGQRLGLQREDIVELVSERAVSAGGAVIDAAGEPASTDGRQPAEASVRRSPGAAEAGGRR</sequence>
<dbReference type="InterPro" id="IPR000524">
    <property type="entry name" value="Tscrpt_reg_HTH_GntR"/>
</dbReference>
<keyword evidence="9" id="KW-1185">Reference proteome</keyword>
<dbReference type="PANTHER" id="PTHR38445">
    <property type="entry name" value="HTH-TYPE TRANSCRIPTIONAL REPRESSOR YTRA"/>
    <property type="match status" value="1"/>
</dbReference>
<dbReference type="PANTHER" id="PTHR38445:SF10">
    <property type="entry name" value="GNTR-FAMILY TRANSCRIPTIONAL REGULATOR"/>
    <property type="match status" value="1"/>
</dbReference>
<keyword evidence="1" id="KW-0805">Transcription regulation</keyword>
<dbReference type="AlphaFoldDB" id="A0A1R4JBM9"/>
<evidence type="ECO:0000313" key="8">
    <source>
        <dbReference type="Proteomes" id="UP000196230"/>
    </source>
</evidence>